<dbReference type="PANTHER" id="PTHR47529:SF1">
    <property type="entry name" value="PERIPLASMIC CHAPERONE PPID"/>
    <property type="match status" value="1"/>
</dbReference>
<keyword evidence="11 14" id="KW-0413">Isomerase</keyword>
<evidence type="ECO:0000256" key="1">
    <source>
        <dbReference type="ARBA" id="ARBA00004382"/>
    </source>
</evidence>
<dbReference type="SUPFAM" id="SSF109998">
    <property type="entry name" value="Triger factor/SurA peptide-binding domain-like"/>
    <property type="match status" value="1"/>
</dbReference>
<dbReference type="KEGG" id="xyk:GT347_19920"/>
<dbReference type="PROSITE" id="PS50198">
    <property type="entry name" value="PPIC_PPIASE_2"/>
    <property type="match status" value="1"/>
</dbReference>
<keyword evidence="7" id="KW-0143">Chaperone</keyword>
<comment type="similarity">
    <text evidence="8">Belongs to the PpiD chaperone family.</text>
</comment>
<dbReference type="Pfam" id="PF13616">
    <property type="entry name" value="Rotamase_3"/>
    <property type="match status" value="1"/>
</dbReference>
<keyword evidence="5 12" id="KW-1133">Transmembrane helix</keyword>
<sequence>MFEFIRKHSKIVMVLLFLLIIPSFVMFGIDGYRRSMEQRATVATVDGHDVTQGEWDEAHRLTVERARQQSPNIDAKFFDTPQAKYMTLERLVRERTLQVAASKYHLDPSEGRLVRTLQQDPSIAALRGADGKLDVAQYRQILATQGMTPESYEARVAGELALRQVLAGVDTSAIATQAQADAVLKPFFQQRNIQVAMFKAAEFAAKVAPTDAELQAYYDGHQARFRKAEQADVEYVVLDLDGLKQSIVPAEKDLRDFYAQNQARLLGQEERRASHILLTVPKDAPQAERDKIKARAEQILATVRKDPAKFAEVARKESQDPGSAAQGGDLNFFARGAMVKPFEDAAFALKKGEISDVVTSDFGYHIIQVTDIKAQRQRSFEEVRPELEAQFRQQEAQKRFAEAADTFTNTVYEQADSLKPVADKLKLTVRSASNVGRVPAPGTAGPLANERLLTALFAPDAVEKKRNTEAVEIGPSQLTAARIVKYTPARTPPFAEIRDEVRAQFVREKASELAMKEGEARLAAWKAAPASASLPAAVNVSRSESGQLLPSVVAAAMRAPSASLPAWVGVDSGDGGYAVIRINKIEARAATPAPDPAAERAQVAQSWGSAESNAYLEWLRTQLKVQIKAPKPVTVTLPGIG</sequence>
<dbReference type="InterPro" id="IPR000297">
    <property type="entry name" value="PPIase_PpiC"/>
</dbReference>
<organism evidence="14 15">
    <name type="scientific">Xylophilus rhododendri</name>
    <dbReference type="NCBI Taxonomy" id="2697032"/>
    <lineage>
        <taxon>Bacteria</taxon>
        <taxon>Pseudomonadati</taxon>
        <taxon>Pseudomonadota</taxon>
        <taxon>Betaproteobacteria</taxon>
        <taxon>Burkholderiales</taxon>
        <taxon>Xylophilus</taxon>
    </lineage>
</organism>
<evidence type="ECO:0000313" key="14">
    <source>
        <dbReference type="EMBL" id="QHJ00050.1"/>
    </source>
</evidence>
<evidence type="ECO:0000256" key="2">
    <source>
        <dbReference type="ARBA" id="ARBA00022475"/>
    </source>
</evidence>
<evidence type="ECO:0000259" key="13">
    <source>
        <dbReference type="PROSITE" id="PS50198"/>
    </source>
</evidence>
<feature type="transmembrane region" description="Helical" evidence="12">
    <location>
        <begin position="12"/>
        <end position="29"/>
    </location>
</feature>
<dbReference type="InterPro" id="IPR027304">
    <property type="entry name" value="Trigger_fact/SurA_dom_sf"/>
</dbReference>
<dbReference type="GO" id="GO:0003755">
    <property type="term" value="F:peptidyl-prolyl cis-trans isomerase activity"/>
    <property type="evidence" value="ECO:0007669"/>
    <property type="project" value="UniProtKB-KW"/>
</dbReference>
<dbReference type="Gene3D" id="3.10.50.40">
    <property type="match status" value="1"/>
</dbReference>
<proteinExistence type="inferred from homology"/>
<evidence type="ECO:0000256" key="3">
    <source>
        <dbReference type="ARBA" id="ARBA00022519"/>
    </source>
</evidence>
<evidence type="ECO:0000256" key="10">
    <source>
        <dbReference type="ARBA" id="ARBA00042775"/>
    </source>
</evidence>
<keyword evidence="3" id="KW-0997">Cell inner membrane</keyword>
<dbReference type="SUPFAM" id="SSF54534">
    <property type="entry name" value="FKBP-like"/>
    <property type="match status" value="1"/>
</dbReference>
<accession>A0A857JAI2</accession>
<feature type="domain" description="PpiC" evidence="13">
    <location>
        <begin position="268"/>
        <end position="371"/>
    </location>
</feature>
<keyword evidence="11" id="KW-0697">Rotamase</keyword>
<dbReference type="Gene3D" id="1.10.4030.10">
    <property type="entry name" value="Porin chaperone SurA, peptide-binding domain"/>
    <property type="match status" value="1"/>
</dbReference>
<evidence type="ECO:0000256" key="6">
    <source>
        <dbReference type="ARBA" id="ARBA00023136"/>
    </source>
</evidence>
<evidence type="ECO:0000256" key="5">
    <source>
        <dbReference type="ARBA" id="ARBA00022989"/>
    </source>
</evidence>
<name>A0A857JAI2_9BURK</name>
<evidence type="ECO:0000256" key="9">
    <source>
        <dbReference type="ARBA" id="ARBA00040743"/>
    </source>
</evidence>
<protein>
    <recommendedName>
        <fullName evidence="9">Periplasmic chaperone PpiD</fullName>
    </recommendedName>
    <alternativeName>
        <fullName evidence="10">Periplasmic folding chaperone</fullName>
    </alternativeName>
</protein>
<keyword evidence="4 12" id="KW-0812">Transmembrane</keyword>
<dbReference type="AlphaFoldDB" id="A0A857JAI2"/>
<evidence type="ECO:0000256" key="12">
    <source>
        <dbReference type="SAM" id="Phobius"/>
    </source>
</evidence>
<keyword evidence="15" id="KW-1185">Reference proteome</keyword>
<dbReference type="InterPro" id="IPR052029">
    <property type="entry name" value="PpiD_chaperone"/>
</dbReference>
<reference evidence="14 15" key="1">
    <citation type="submission" date="2020-01" db="EMBL/GenBank/DDBJ databases">
        <title>Genome sequencing of strain KACC 21265.</title>
        <authorList>
            <person name="Heo J."/>
            <person name="Kim S.-J."/>
            <person name="Kim J.-S."/>
            <person name="Hong S.-B."/>
            <person name="Kwon S.-W."/>
        </authorList>
    </citation>
    <scope>NUCLEOTIDE SEQUENCE [LARGE SCALE GENOMIC DNA]</scope>
    <source>
        <strain evidence="14 15">KACC 21265</strain>
    </source>
</reference>
<dbReference type="GO" id="GO:0005886">
    <property type="term" value="C:plasma membrane"/>
    <property type="evidence" value="ECO:0007669"/>
    <property type="project" value="UniProtKB-SubCell"/>
</dbReference>
<evidence type="ECO:0000256" key="4">
    <source>
        <dbReference type="ARBA" id="ARBA00022692"/>
    </source>
</evidence>
<dbReference type="Proteomes" id="UP000464787">
    <property type="component" value="Chromosome"/>
</dbReference>
<comment type="subcellular location">
    <subcellularLocation>
        <location evidence="1">Cell inner membrane</location>
        <topology evidence="1">Single-pass type II membrane protein</topology>
        <orientation evidence="1">Periplasmic side</orientation>
    </subcellularLocation>
</comment>
<keyword evidence="2" id="KW-1003">Cell membrane</keyword>
<dbReference type="InterPro" id="IPR046357">
    <property type="entry name" value="PPIase_dom_sf"/>
</dbReference>
<evidence type="ECO:0000313" key="15">
    <source>
        <dbReference type="Proteomes" id="UP000464787"/>
    </source>
</evidence>
<keyword evidence="6 12" id="KW-0472">Membrane</keyword>
<evidence type="ECO:0000256" key="11">
    <source>
        <dbReference type="PROSITE-ProRule" id="PRU00278"/>
    </source>
</evidence>
<dbReference type="RefSeq" id="WP_160553860.1">
    <property type="nucleotide sequence ID" value="NZ_CP047650.1"/>
</dbReference>
<evidence type="ECO:0000256" key="7">
    <source>
        <dbReference type="ARBA" id="ARBA00023186"/>
    </source>
</evidence>
<dbReference type="Pfam" id="PF13624">
    <property type="entry name" value="SurA_N_3"/>
    <property type="match status" value="1"/>
</dbReference>
<dbReference type="EMBL" id="CP047650">
    <property type="protein sequence ID" value="QHJ00050.1"/>
    <property type="molecule type" value="Genomic_DNA"/>
</dbReference>
<gene>
    <name evidence="14" type="ORF">GT347_19920</name>
</gene>
<dbReference type="PANTHER" id="PTHR47529">
    <property type="entry name" value="PEPTIDYL-PROLYL CIS-TRANS ISOMERASE D"/>
    <property type="match status" value="1"/>
</dbReference>
<evidence type="ECO:0000256" key="8">
    <source>
        <dbReference type="ARBA" id="ARBA00038408"/>
    </source>
</evidence>